<dbReference type="Pfam" id="PF00520">
    <property type="entry name" value="Ion_trans"/>
    <property type="match status" value="1"/>
</dbReference>
<organism evidence="16 17">
    <name type="scientific">Scleropages formosus</name>
    <name type="common">Asian bonytongue</name>
    <name type="synonym">Osteoglossum formosum</name>
    <dbReference type="NCBI Taxonomy" id="113540"/>
    <lineage>
        <taxon>Eukaryota</taxon>
        <taxon>Metazoa</taxon>
        <taxon>Chordata</taxon>
        <taxon>Craniata</taxon>
        <taxon>Vertebrata</taxon>
        <taxon>Euteleostomi</taxon>
        <taxon>Actinopterygii</taxon>
        <taxon>Neopterygii</taxon>
        <taxon>Teleostei</taxon>
        <taxon>Osteoglossocephala</taxon>
        <taxon>Osteoglossomorpha</taxon>
        <taxon>Osteoglossiformes</taxon>
        <taxon>Osteoglossidae</taxon>
        <taxon>Scleropages</taxon>
    </lineage>
</organism>
<evidence type="ECO:0000256" key="2">
    <source>
        <dbReference type="ARBA" id="ARBA00015897"/>
    </source>
</evidence>
<dbReference type="GO" id="GO:0005886">
    <property type="term" value="C:plasma membrane"/>
    <property type="evidence" value="ECO:0007669"/>
    <property type="project" value="UniProtKB-SubCell"/>
</dbReference>
<dbReference type="GeneTree" id="ENSGT00940000159403"/>
<proteinExistence type="predicted"/>
<evidence type="ECO:0000256" key="8">
    <source>
        <dbReference type="ARBA" id="ARBA00023054"/>
    </source>
</evidence>
<dbReference type="GO" id="GO:0030171">
    <property type="term" value="F:voltage-gated proton channel activity"/>
    <property type="evidence" value="ECO:0007669"/>
    <property type="project" value="InterPro"/>
</dbReference>
<reference evidence="16 17" key="1">
    <citation type="submission" date="2019-04" db="EMBL/GenBank/DDBJ databases">
        <authorList>
            <consortium name="Wellcome Sanger Institute Data Sharing"/>
        </authorList>
    </citation>
    <scope>NUCLEOTIDE SEQUENCE [LARGE SCALE GENOMIC DNA]</scope>
</reference>
<feature type="transmembrane region" description="Helical" evidence="14">
    <location>
        <begin position="61"/>
        <end position="85"/>
    </location>
</feature>
<dbReference type="GO" id="GO:0010043">
    <property type="term" value="P:response to zinc ion"/>
    <property type="evidence" value="ECO:0007669"/>
    <property type="project" value="UniProtKB-ARBA"/>
</dbReference>
<keyword evidence="8 13" id="KW-0175">Coiled coil</keyword>
<evidence type="ECO:0000259" key="15">
    <source>
        <dbReference type="Pfam" id="PF00520"/>
    </source>
</evidence>
<dbReference type="Gene3D" id="1.20.120.350">
    <property type="entry name" value="Voltage-gated potassium channels. Chain C"/>
    <property type="match status" value="1"/>
</dbReference>
<dbReference type="PANTHER" id="PTHR46480:SF1">
    <property type="entry name" value="VOLTAGE-GATED HYDROGEN CHANNEL 1"/>
    <property type="match status" value="1"/>
</dbReference>
<evidence type="ECO:0000256" key="12">
    <source>
        <dbReference type="ARBA" id="ARBA00031989"/>
    </source>
</evidence>
<evidence type="ECO:0000256" key="5">
    <source>
        <dbReference type="ARBA" id="ARBA00022692"/>
    </source>
</evidence>
<dbReference type="InterPro" id="IPR031846">
    <property type="entry name" value="Hvcn1"/>
</dbReference>
<dbReference type="Ensembl" id="ENSSFOT00015046003.1">
    <property type="protein sequence ID" value="ENSSFOP00015075024.1"/>
    <property type="gene ID" value="ENSSFOG00015030409.1"/>
</dbReference>
<dbReference type="SUPFAM" id="SSF81324">
    <property type="entry name" value="Voltage-gated potassium channels"/>
    <property type="match status" value="1"/>
</dbReference>
<sequence length="228" mass="26267">MARFLKHFTAVGDVHDGVNHWEEEEHHGPAGETEATAGRSPEPITFRDSLRRLFSSEKFQVLIVILVILDAIFVLIQLLLDLAIIKADHGKVAPQVFHLLSLAVLTVFMVELAGKLYAYRCEFFRHKFEVFDALVVVLSFVLDIVYISREDAFNAIELLIVLRLWRVARIINGILVTVKNRAEQKIHKLKETNDHLVQQVNELQQETARLQEEKERLQRLLHQNGISF</sequence>
<keyword evidence="9" id="KW-0406">Ion transport</keyword>
<gene>
    <name evidence="16" type="primary">HVCN1</name>
    <name evidence="16" type="synonym">hvcn1</name>
</gene>
<evidence type="ECO:0000313" key="17">
    <source>
        <dbReference type="Proteomes" id="UP000694397"/>
    </source>
</evidence>
<dbReference type="FunFam" id="1.20.120.350:FF:000054">
    <property type="entry name" value="voltage-gated hydrogen channel 1"/>
    <property type="match status" value="1"/>
</dbReference>
<dbReference type="InterPro" id="IPR005821">
    <property type="entry name" value="Ion_trans_dom"/>
</dbReference>
<dbReference type="PANTHER" id="PTHR46480">
    <property type="entry name" value="F20B24.22"/>
    <property type="match status" value="1"/>
</dbReference>
<feature type="transmembrane region" description="Helical" evidence="14">
    <location>
        <begin position="97"/>
        <end position="118"/>
    </location>
</feature>
<dbReference type="InterPro" id="IPR027359">
    <property type="entry name" value="Volt_channel_dom_sf"/>
</dbReference>
<keyword evidence="11" id="KW-0407">Ion channel</keyword>
<evidence type="ECO:0000256" key="10">
    <source>
        <dbReference type="ARBA" id="ARBA00023136"/>
    </source>
</evidence>
<keyword evidence="5 14" id="KW-0812">Transmembrane</keyword>
<keyword evidence="4" id="KW-1003">Cell membrane</keyword>
<keyword evidence="7 14" id="KW-1133">Transmembrane helix</keyword>
<reference evidence="16" key="2">
    <citation type="submission" date="2025-08" db="UniProtKB">
        <authorList>
            <consortium name="Ensembl"/>
        </authorList>
    </citation>
    <scope>IDENTIFICATION</scope>
</reference>
<reference evidence="16" key="3">
    <citation type="submission" date="2025-09" db="UniProtKB">
        <authorList>
            <consortium name="Ensembl"/>
        </authorList>
    </citation>
    <scope>IDENTIFICATION</scope>
</reference>
<name>A0A8C9WHE7_SCLFO</name>
<dbReference type="OrthoDB" id="427456at2759"/>
<dbReference type="GO" id="GO:0034702">
    <property type="term" value="C:monoatomic ion channel complex"/>
    <property type="evidence" value="ECO:0007669"/>
    <property type="project" value="UniProtKB-KW"/>
</dbReference>
<comment type="subcellular location">
    <subcellularLocation>
        <location evidence="1">Cell membrane</location>
        <topology evidence="1">Multi-pass membrane protein</topology>
    </subcellularLocation>
</comment>
<protein>
    <recommendedName>
        <fullName evidence="2">Voltage-gated hydrogen channel 1</fullName>
    </recommendedName>
    <alternativeName>
        <fullName evidence="12">Hydrogen voltage-gated channel 1</fullName>
    </alternativeName>
</protein>
<evidence type="ECO:0000256" key="13">
    <source>
        <dbReference type="SAM" id="Coils"/>
    </source>
</evidence>
<evidence type="ECO:0000256" key="6">
    <source>
        <dbReference type="ARBA" id="ARBA00022882"/>
    </source>
</evidence>
<evidence type="ECO:0000256" key="11">
    <source>
        <dbReference type="ARBA" id="ARBA00023303"/>
    </source>
</evidence>
<dbReference type="KEGG" id="sfm:108934959"/>
<evidence type="ECO:0000256" key="14">
    <source>
        <dbReference type="SAM" id="Phobius"/>
    </source>
</evidence>
<evidence type="ECO:0000313" key="16">
    <source>
        <dbReference type="Ensembl" id="ENSSFOP00015075024.1"/>
    </source>
</evidence>
<evidence type="ECO:0000256" key="1">
    <source>
        <dbReference type="ARBA" id="ARBA00004651"/>
    </source>
</evidence>
<accession>A0A8C9WHE7</accession>
<dbReference type="Proteomes" id="UP000694397">
    <property type="component" value="Chromosome 6"/>
</dbReference>
<dbReference type="RefSeq" id="XP_018608718.2">
    <property type="nucleotide sequence ID" value="XM_018753202.2"/>
</dbReference>
<feature type="domain" description="Ion transport" evidence="15">
    <location>
        <begin position="59"/>
        <end position="172"/>
    </location>
</feature>
<keyword evidence="6" id="KW-0851">Voltage-gated channel</keyword>
<dbReference type="AlphaFoldDB" id="A0A8C9WHE7"/>
<dbReference type="CTD" id="84329"/>
<dbReference type="GeneID" id="108934959"/>
<evidence type="ECO:0000256" key="3">
    <source>
        <dbReference type="ARBA" id="ARBA00022448"/>
    </source>
</evidence>
<feature type="transmembrane region" description="Helical" evidence="14">
    <location>
        <begin position="130"/>
        <end position="148"/>
    </location>
</feature>
<evidence type="ECO:0000256" key="7">
    <source>
        <dbReference type="ARBA" id="ARBA00022989"/>
    </source>
</evidence>
<dbReference type="Gene3D" id="1.20.5.170">
    <property type="match status" value="1"/>
</dbReference>
<keyword evidence="3" id="KW-0813">Transport</keyword>
<keyword evidence="17" id="KW-1185">Reference proteome</keyword>
<evidence type="ECO:0000256" key="9">
    <source>
        <dbReference type="ARBA" id="ARBA00023065"/>
    </source>
</evidence>
<evidence type="ECO:0000256" key="4">
    <source>
        <dbReference type="ARBA" id="ARBA00022475"/>
    </source>
</evidence>
<feature type="coiled-coil region" evidence="13">
    <location>
        <begin position="179"/>
        <end position="223"/>
    </location>
</feature>
<keyword evidence="10 14" id="KW-0472">Membrane</keyword>